<dbReference type="Proteomes" id="UP000214646">
    <property type="component" value="Unassembled WGS sequence"/>
</dbReference>
<dbReference type="AlphaFoldDB" id="A0A225DG33"/>
<sequence>MKEFVSPPQRSHPDWPLVVANGPGVNKTVRLVAFVGRGASGRTGSGAPLPHPCS</sequence>
<comment type="caution">
    <text evidence="1">The sequence shown here is derived from an EMBL/GenBank/DDBJ whole genome shotgun (WGS) entry which is preliminary data.</text>
</comment>
<proteinExistence type="predicted"/>
<protein>
    <submittedName>
        <fullName evidence="1">Uncharacterized protein</fullName>
    </submittedName>
</protein>
<gene>
    <name evidence="1" type="ORF">FRUB_09516</name>
</gene>
<dbReference type="EMBL" id="NIDE01000018">
    <property type="protein sequence ID" value="OWK35355.1"/>
    <property type="molecule type" value="Genomic_DNA"/>
</dbReference>
<evidence type="ECO:0000313" key="1">
    <source>
        <dbReference type="EMBL" id="OWK35355.1"/>
    </source>
</evidence>
<accession>A0A225DG33</accession>
<reference evidence="2" key="1">
    <citation type="submission" date="2017-06" db="EMBL/GenBank/DDBJ databases">
        <title>Genome analysis of Fimbriiglobus ruber SP5, the first member of the order Planctomycetales with confirmed chitinolytic capability.</title>
        <authorList>
            <person name="Ravin N.V."/>
            <person name="Rakitin A.L."/>
            <person name="Ivanova A.A."/>
            <person name="Beletsky A.V."/>
            <person name="Kulichevskaya I.S."/>
            <person name="Mardanov A.V."/>
            <person name="Dedysh S.N."/>
        </authorList>
    </citation>
    <scope>NUCLEOTIDE SEQUENCE [LARGE SCALE GENOMIC DNA]</scope>
    <source>
        <strain evidence="2">SP5</strain>
    </source>
</reference>
<keyword evidence="2" id="KW-1185">Reference proteome</keyword>
<name>A0A225DG33_9BACT</name>
<evidence type="ECO:0000313" key="2">
    <source>
        <dbReference type="Proteomes" id="UP000214646"/>
    </source>
</evidence>
<organism evidence="1 2">
    <name type="scientific">Fimbriiglobus ruber</name>
    <dbReference type="NCBI Taxonomy" id="1908690"/>
    <lineage>
        <taxon>Bacteria</taxon>
        <taxon>Pseudomonadati</taxon>
        <taxon>Planctomycetota</taxon>
        <taxon>Planctomycetia</taxon>
        <taxon>Gemmatales</taxon>
        <taxon>Gemmataceae</taxon>
        <taxon>Fimbriiglobus</taxon>
    </lineage>
</organism>